<protein>
    <submittedName>
        <fullName evidence="3">Transcriptional regulator</fullName>
    </submittedName>
</protein>
<sequence length="68" mass="7820">MKKFNGKKLSLLRKNKGFSQRELAQLLNCSHSLVNLMENGKIQPTTSKLLGMSEVFKIPMDDLFIDFF</sequence>
<name>A0A1W6A787_BACMY</name>
<dbReference type="RefSeq" id="WP_000714354.1">
    <property type="nucleotide sequence ID" value="NZ_CP020743.1"/>
</dbReference>
<dbReference type="InterPro" id="IPR010982">
    <property type="entry name" value="Lambda_DNA-bd_dom_sf"/>
</dbReference>
<evidence type="ECO:0000313" key="4">
    <source>
        <dbReference type="Proteomes" id="UP000192932"/>
    </source>
</evidence>
<dbReference type="PANTHER" id="PTHR46558:SF4">
    <property type="entry name" value="DNA-BIDING PHAGE PROTEIN"/>
    <property type="match status" value="1"/>
</dbReference>
<dbReference type="CDD" id="cd00093">
    <property type="entry name" value="HTH_XRE"/>
    <property type="match status" value="1"/>
</dbReference>
<dbReference type="SMART" id="SM00530">
    <property type="entry name" value="HTH_XRE"/>
    <property type="match status" value="1"/>
</dbReference>
<dbReference type="EMBL" id="CP020743">
    <property type="protein sequence ID" value="ARJ21746.1"/>
    <property type="molecule type" value="Genomic_DNA"/>
</dbReference>
<dbReference type="Proteomes" id="UP000192932">
    <property type="component" value="Chromosome"/>
</dbReference>
<reference evidence="3 4" key="1">
    <citation type="submission" date="2017-04" db="EMBL/GenBank/DDBJ databases">
        <title>The Characteristic of a Fine Plant Growth-Promoting Rhizobacteria Bacillus mycoides Gnyt1 and its Whole Genome Sequencing Analysis.</title>
        <authorList>
            <person name="Li J.H."/>
            <person name="Yao T."/>
        </authorList>
    </citation>
    <scope>NUCLEOTIDE SEQUENCE [LARGE SCALE GENOMIC DNA]</scope>
    <source>
        <strain evidence="3 4">Gnyt1</strain>
    </source>
</reference>
<gene>
    <name evidence="3" type="ORF">B7492_10980</name>
</gene>
<dbReference type="Gene3D" id="1.10.260.40">
    <property type="entry name" value="lambda repressor-like DNA-binding domains"/>
    <property type="match status" value="1"/>
</dbReference>
<dbReference type="AlphaFoldDB" id="A0A1W6A787"/>
<dbReference type="InterPro" id="IPR001387">
    <property type="entry name" value="Cro/C1-type_HTH"/>
</dbReference>
<keyword evidence="1" id="KW-0238">DNA-binding</keyword>
<evidence type="ECO:0000256" key="1">
    <source>
        <dbReference type="ARBA" id="ARBA00023125"/>
    </source>
</evidence>
<feature type="domain" description="HTH cro/C1-type" evidence="2">
    <location>
        <begin position="9"/>
        <end position="63"/>
    </location>
</feature>
<accession>A0A1W6A787</accession>
<dbReference type="GO" id="GO:0003677">
    <property type="term" value="F:DNA binding"/>
    <property type="evidence" value="ECO:0007669"/>
    <property type="project" value="UniProtKB-KW"/>
</dbReference>
<proteinExistence type="predicted"/>
<dbReference type="PROSITE" id="PS50943">
    <property type="entry name" value="HTH_CROC1"/>
    <property type="match status" value="1"/>
</dbReference>
<dbReference type="PANTHER" id="PTHR46558">
    <property type="entry name" value="TRACRIPTIONAL REGULATORY PROTEIN-RELATED-RELATED"/>
    <property type="match status" value="1"/>
</dbReference>
<organism evidence="3 4">
    <name type="scientific">Bacillus mycoides</name>
    <dbReference type="NCBI Taxonomy" id="1405"/>
    <lineage>
        <taxon>Bacteria</taxon>
        <taxon>Bacillati</taxon>
        <taxon>Bacillota</taxon>
        <taxon>Bacilli</taxon>
        <taxon>Bacillales</taxon>
        <taxon>Bacillaceae</taxon>
        <taxon>Bacillus</taxon>
        <taxon>Bacillus cereus group</taxon>
    </lineage>
</organism>
<dbReference type="Pfam" id="PF01381">
    <property type="entry name" value="HTH_3"/>
    <property type="match status" value="1"/>
</dbReference>
<evidence type="ECO:0000259" key="2">
    <source>
        <dbReference type="PROSITE" id="PS50943"/>
    </source>
</evidence>
<dbReference type="SUPFAM" id="SSF47413">
    <property type="entry name" value="lambda repressor-like DNA-binding domains"/>
    <property type="match status" value="1"/>
</dbReference>
<evidence type="ECO:0000313" key="3">
    <source>
        <dbReference type="EMBL" id="ARJ21746.1"/>
    </source>
</evidence>